<gene>
    <name evidence="5" type="ORF">C6569_07880</name>
</gene>
<evidence type="ECO:0000256" key="3">
    <source>
        <dbReference type="ARBA" id="ARBA00023004"/>
    </source>
</evidence>
<keyword evidence="3" id="KW-0408">Iron</keyword>
<name>A0A2S0NA14_9HYPH</name>
<dbReference type="GO" id="GO:0015935">
    <property type="term" value="C:small ribosomal subunit"/>
    <property type="evidence" value="ECO:0007669"/>
    <property type="project" value="TreeGrafter"/>
</dbReference>
<dbReference type="PANTHER" id="PTHR13184:SF5">
    <property type="entry name" value="METHYLTRANSFERASE-LIKE PROTEIN 17, MITOCHONDRIAL"/>
    <property type="match status" value="1"/>
</dbReference>
<dbReference type="Pfam" id="PF09243">
    <property type="entry name" value="Rsm22"/>
    <property type="match status" value="1"/>
</dbReference>
<dbReference type="KEGG" id="phr:C6569_07880"/>
<accession>A0A2S0NA14</accession>
<organism evidence="5 6">
    <name type="scientific">Phreatobacter cathodiphilus</name>
    <dbReference type="NCBI Taxonomy" id="1868589"/>
    <lineage>
        <taxon>Bacteria</taxon>
        <taxon>Pseudomonadati</taxon>
        <taxon>Pseudomonadota</taxon>
        <taxon>Alphaproteobacteria</taxon>
        <taxon>Hyphomicrobiales</taxon>
        <taxon>Phreatobacteraceae</taxon>
        <taxon>Phreatobacter</taxon>
    </lineage>
</organism>
<sequence length="326" mass="33738">MSADLPPALRAALEGLAGRFGGRDLAAASARITADYRAGRGSRLPSPVDLAAYAVARMPATYAACAAALAEAAERTACAPRSVLDVGCGPGTATWAAREAFPSLDRATLRDAHAGMVSLGRDLASEGPPLLSRADWQTGRLGADLPSADLVVASYALNELQPAEVAGAARALHAAAGQLLVLVEPGTPAGFAVIAAARAALLADGARLAAPCPTERPCPVAPPDWCHFSARLPRLRAHKAAKGADVPFEDERFAYLVAVRPGIAVTPAAARILRPPRADKAGTTFALCTPAGAVSRTVPSRDRDHHRLTRRLGWGDAFDIEPPEPP</sequence>
<evidence type="ECO:0000256" key="4">
    <source>
        <dbReference type="ARBA" id="ARBA00023014"/>
    </source>
</evidence>
<dbReference type="InterPro" id="IPR029063">
    <property type="entry name" value="SAM-dependent_MTases_sf"/>
</dbReference>
<keyword evidence="5" id="KW-0808">Transferase</keyword>
<keyword evidence="4" id="KW-0411">Iron-sulfur</keyword>
<evidence type="ECO:0000313" key="5">
    <source>
        <dbReference type="EMBL" id="AVO44988.1"/>
    </source>
</evidence>
<dbReference type="RefSeq" id="WP_106748329.1">
    <property type="nucleotide sequence ID" value="NZ_CP027668.1"/>
</dbReference>
<evidence type="ECO:0000313" key="6">
    <source>
        <dbReference type="Proteomes" id="UP000237889"/>
    </source>
</evidence>
<dbReference type="Gene3D" id="3.40.50.150">
    <property type="entry name" value="Vaccinia Virus protein VP39"/>
    <property type="match status" value="1"/>
</dbReference>
<dbReference type="PANTHER" id="PTHR13184">
    <property type="entry name" value="37S RIBOSOMAL PROTEIN S22"/>
    <property type="match status" value="1"/>
</dbReference>
<dbReference type="AlphaFoldDB" id="A0A2S0NA14"/>
<dbReference type="Proteomes" id="UP000237889">
    <property type="component" value="Chromosome"/>
</dbReference>
<dbReference type="GO" id="GO:0006412">
    <property type="term" value="P:translation"/>
    <property type="evidence" value="ECO:0007669"/>
    <property type="project" value="InterPro"/>
</dbReference>
<dbReference type="GO" id="GO:0008168">
    <property type="term" value="F:methyltransferase activity"/>
    <property type="evidence" value="ECO:0007669"/>
    <property type="project" value="UniProtKB-KW"/>
</dbReference>
<evidence type="ECO:0000256" key="2">
    <source>
        <dbReference type="ARBA" id="ARBA00022946"/>
    </source>
</evidence>
<reference evidence="5 6" key="1">
    <citation type="submission" date="2018-03" db="EMBL/GenBank/DDBJ databases">
        <title>Genome sequencing of Phreatobacter sp.</title>
        <authorList>
            <person name="Kim S.-J."/>
            <person name="Heo J."/>
            <person name="Kwon S.-W."/>
        </authorList>
    </citation>
    <scope>NUCLEOTIDE SEQUENCE [LARGE SCALE GENOMIC DNA]</scope>
    <source>
        <strain evidence="5 6">S-12</strain>
    </source>
</reference>
<keyword evidence="2" id="KW-0809">Transit peptide</keyword>
<protein>
    <submittedName>
        <fullName evidence="5">SAM-dependent methyltransferase</fullName>
    </submittedName>
</protein>
<keyword evidence="5" id="KW-0489">Methyltransferase</keyword>
<keyword evidence="6" id="KW-1185">Reference proteome</keyword>
<dbReference type="InterPro" id="IPR015324">
    <property type="entry name" value="Ribosomal_Rsm22-like"/>
</dbReference>
<dbReference type="GO" id="GO:0046872">
    <property type="term" value="F:metal ion binding"/>
    <property type="evidence" value="ECO:0007669"/>
    <property type="project" value="UniProtKB-KW"/>
</dbReference>
<proteinExistence type="predicted"/>
<dbReference type="OrthoDB" id="9799639at2"/>
<dbReference type="GO" id="GO:0032259">
    <property type="term" value="P:methylation"/>
    <property type="evidence" value="ECO:0007669"/>
    <property type="project" value="UniProtKB-KW"/>
</dbReference>
<keyword evidence="1" id="KW-0479">Metal-binding</keyword>
<evidence type="ECO:0000256" key="1">
    <source>
        <dbReference type="ARBA" id="ARBA00022723"/>
    </source>
</evidence>
<dbReference type="GO" id="GO:0051536">
    <property type="term" value="F:iron-sulfur cluster binding"/>
    <property type="evidence" value="ECO:0007669"/>
    <property type="project" value="UniProtKB-KW"/>
</dbReference>
<dbReference type="InterPro" id="IPR052571">
    <property type="entry name" value="Mt_RNA_Methyltransferase"/>
</dbReference>
<dbReference type="GO" id="GO:0003735">
    <property type="term" value="F:structural constituent of ribosome"/>
    <property type="evidence" value="ECO:0007669"/>
    <property type="project" value="TreeGrafter"/>
</dbReference>
<dbReference type="SUPFAM" id="SSF53335">
    <property type="entry name" value="S-adenosyl-L-methionine-dependent methyltransferases"/>
    <property type="match status" value="1"/>
</dbReference>
<dbReference type="EMBL" id="CP027668">
    <property type="protein sequence ID" value="AVO44988.1"/>
    <property type="molecule type" value="Genomic_DNA"/>
</dbReference>